<comment type="caution">
    <text evidence="2">The sequence shown here is derived from an EMBL/GenBank/DDBJ whole genome shotgun (WGS) entry which is preliminary data.</text>
</comment>
<evidence type="ECO:0000313" key="3">
    <source>
        <dbReference type="Proteomes" id="UP001642483"/>
    </source>
</evidence>
<dbReference type="Proteomes" id="UP001642483">
    <property type="component" value="Unassembled WGS sequence"/>
</dbReference>
<reference evidence="2 3" key="1">
    <citation type="submission" date="2024-02" db="EMBL/GenBank/DDBJ databases">
        <authorList>
            <person name="Daric V."/>
            <person name="Darras S."/>
        </authorList>
    </citation>
    <scope>NUCLEOTIDE SEQUENCE [LARGE SCALE GENOMIC DNA]</scope>
</reference>
<evidence type="ECO:0000256" key="1">
    <source>
        <dbReference type="SAM" id="MobiDB-lite"/>
    </source>
</evidence>
<dbReference type="EMBL" id="CAWYQH010000098">
    <property type="protein sequence ID" value="CAK8684932.1"/>
    <property type="molecule type" value="Genomic_DNA"/>
</dbReference>
<proteinExistence type="predicted"/>
<organism evidence="2 3">
    <name type="scientific">Clavelina lepadiformis</name>
    <name type="common">Light-bulb sea squirt</name>
    <name type="synonym">Ascidia lepadiformis</name>
    <dbReference type="NCBI Taxonomy" id="159417"/>
    <lineage>
        <taxon>Eukaryota</taxon>
        <taxon>Metazoa</taxon>
        <taxon>Chordata</taxon>
        <taxon>Tunicata</taxon>
        <taxon>Ascidiacea</taxon>
        <taxon>Aplousobranchia</taxon>
        <taxon>Clavelinidae</taxon>
        <taxon>Clavelina</taxon>
    </lineage>
</organism>
<gene>
    <name evidence="2" type="ORF">CVLEPA_LOCUS16102</name>
</gene>
<protein>
    <submittedName>
        <fullName evidence="2">Uncharacterized protein</fullName>
    </submittedName>
</protein>
<sequence length="304" mass="33858">MLERKNQDVPLVTSTGRPERSKREDESEICHQTFLILRICNNLISNYNETISVASATTSASTSHRNALTKRGSLELKTLAITKHGVTGITSIYSNDDDAEVEVVTALGSFEKNLSQFTNSVTMAPVLATNIDTTQQKSCSTLSASNDDVHSTAIDKRLQRQLCSLVKQRIRQPFANIAGHFKHFLAQNVNVRFKLLGLKTNYDKLWSYSYCQLANSILEVLTPVLANVVGVLRYVQPPRFQNGSIVVELKLLVNFAIGDVNKTKAILTSFTEQILPILHLKGLEVQTETLEFNSQEISRCIQTT</sequence>
<accession>A0ABP0FZC3</accession>
<name>A0ABP0FZC3_CLALP</name>
<feature type="region of interest" description="Disordered" evidence="1">
    <location>
        <begin position="1"/>
        <end position="25"/>
    </location>
</feature>
<keyword evidence="3" id="KW-1185">Reference proteome</keyword>
<evidence type="ECO:0000313" key="2">
    <source>
        <dbReference type="EMBL" id="CAK8684932.1"/>
    </source>
</evidence>